<feature type="compositionally biased region" description="Basic residues" evidence="2">
    <location>
        <begin position="1"/>
        <end position="12"/>
    </location>
</feature>
<evidence type="ECO:0000313" key="5">
    <source>
        <dbReference type="Proteomes" id="UP001500902"/>
    </source>
</evidence>
<name>A0ABP7B722_9ACTN</name>
<evidence type="ECO:0000256" key="1">
    <source>
        <dbReference type="ARBA" id="ARBA00023002"/>
    </source>
</evidence>
<dbReference type="Gene3D" id="3.30.9.10">
    <property type="entry name" value="D-Amino Acid Oxidase, subunit A, domain 2"/>
    <property type="match status" value="1"/>
</dbReference>
<comment type="caution">
    <text evidence="4">The sequence shown here is derived from an EMBL/GenBank/DDBJ whole genome shotgun (WGS) entry which is preliminary data.</text>
</comment>
<dbReference type="Gene3D" id="3.50.50.60">
    <property type="entry name" value="FAD/NAD(P)-binding domain"/>
    <property type="match status" value="1"/>
</dbReference>
<dbReference type="InterPro" id="IPR006076">
    <property type="entry name" value="FAD-dep_OxRdtase"/>
</dbReference>
<dbReference type="EMBL" id="BAAAZP010000018">
    <property type="protein sequence ID" value="GAA3651424.1"/>
    <property type="molecule type" value="Genomic_DNA"/>
</dbReference>
<accession>A0ABP7B722</accession>
<dbReference type="RefSeq" id="WP_344873965.1">
    <property type="nucleotide sequence ID" value="NZ_BAAAZP010000018.1"/>
</dbReference>
<sequence length="387" mass="40166">MTGRNTPRRKATGRTMTGPSTTGPNASGSRVVVIGGGVIGLSIAFHLAEAGVDVTLLERGTLGSGASRATADVVRSYFAGNPVSSALAVRSLDAYRAFPTRPGTELPLRQVGYLVLFTEAEQVAAFEADLPAQLAAGVDVALVSAEEARERNRLIGDLPLVAAAYSPDAYISDTTAIVTAYARAAEQAGAALRTGCPVTAIDPEAGRVQTADGEISADAIVCAAGAWSASLVRCAGVDMPLTEPIEQELLTTDPLPPTMPDIPVTLHAASGLLIRMRGDRLLIGMGYPGPDRETWRREVAVRLAETYPSLAGVALHTAVTGLRDASPDKTAFIGHQPGPPAFLYATGFSGHGLCNAPAAGELVRDLYLDRDPGMDVTALAVSPRRTG</sequence>
<organism evidence="4 5">
    <name type="scientific">Nonomuraea antimicrobica</name>
    <dbReference type="NCBI Taxonomy" id="561173"/>
    <lineage>
        <taxon>Bacteria</taxon>
        <taxon>Bacillati</taxon>
        <taxon>Actinomycetota</taxon>
        <taxon>Actinomycetes</taxon>
        <taxon>Streptosporangiales</taxon>
        <taxon>Streptosporangiaceae</taxon>
        <taxon>Nonomuraea</taxon>
    </lineage>
</organism>
<dbReference type="PANTHER" id="PTHR13847">
    <property type="entry name" value="SARCOSINE DEHYDROGENASE-RELATED"/>
    <property type="match status" value="1"/>
</dbReference>
<evidence type="ECO:0000313" key="4">
    <source>
        <dbReference type="EMBL" id="GAA3651424.1"/>
    </source>
</evidence>
<dbReference type="Proteomes" id="UP001500902">
    <property type="component" value="Unassembled WGS sequence"/>
</dbReference>
<dbReference type="Pfam" id="PF01266">
    <property type="entry name" value="DAO"/>
    <property type="match status" value="1"/>
</dbReference>
<keyword evidence="5" id="KW-1185">Reference proteome</keyword>
<dbReference type="InterPro" id="IPR036188">
    <property type="entry name" value="FAD/NAD-bd_sf"/>
</dbReference>
<feature type="region of interest" description="Disordered" evidence="2">
    <location>
        <begin position="1"/>
        <end position="27"/>
    </location>
</feature>
<keyword evidence="1" id="KW-0560">Oxidoreductase</keyword>
<dbReference type="SUPFAM" id="SSF51905">
    <property type="entry name" value="FAD/NAD(P)-binding domain"/>
    <property type="match status" value="1"/>
</dbReference>
<proteinExistence type="predicted"/>
<evidence type="ECO:0000256" key="2">
    <source>
        <dbReference type="SAM" id="MobiDB-lite"/>
    </source>
</evidence>
<reference evidence="5" key="1">
    <citation type="journal article" date="2019" name="Int. J. Syst. Evol. Microbiol.">
        <title>The Global Catalogue of Microorganisms (GCM) 10K type strain sequencing project: providing services to taxonomists for standard genome sequencing and annotation.</title>
        <authorList>
            <consortium name="The Broad Institute Genomics Platform"/>
            <consortium name="The Broad Institute Genome Sequencing Center for Infectious Disease"/>
            <person name="Wu L."/>
            <person name="Ma J."/>
        </authorList>
    </citation>
    <scope>NUCLEOTIDE SEQUENCE [LARGE SCALE GENOMIC DNA]</scope>
    <source>
        <strain evidence="5">JCM 16904</strain>
    </source>
</reference>
<gene>
    <name evidence="4" type="ORF">GCM10022224_012910</name>
</gene>
<protein>
    <submittedName>
        <fullName evidence="4">FAD-binding oxidoreductase</fullName>
    </submittedName>
</protein>
<feature type="compositionally biased region" description="Polar residues" evidence="2">
    <location>
        <begin position="14"/>
        <end position="27"/>
    </location>
</feature>
<dbReference type="PANTHER" id="PTHR13847:SF287">
    <property type="entry name" value="FAD-DEPENDENT OXIDOREDUCTASE DOMAIN-CONTAINING PROTEIN 1"/>
    <property type="match status" value="1"/>
</dbReference>
<evidence type="ECO:0000259" key="3">
    <source>
        <dbReference type="Pfam" id="PF01266"/>
    </source>
</evidence>
<feature type="domain" description="FAD dependent oxidoreductase" evidence="3">
    <location>
        <begin position="30"/>
        <end position="366"/>
    </location>
</feature>